<evidence type="ECO:0000256" key="1">
    <source>
        <dbReference type="ARBA" id="ARBA00011067"/>
    </source>
</evidence>
<dbReference type="PROSITE" id="PS50405">
    <property type="entry name" value="GST_CTER"/>
    <property type="match status" value="1"/>
</dbReference>
<keyword evidence="2 3" id="KW-0560">Oxidoreductase</keyword>
<dbReference type="EC" id="2.5.1.18" evidence="3"/>
<dbReference type="SUPFAM" id="SSF52833">
    <property type="entry name" value="Thioredoxin-like"/>
    <property type="match status" value="1"/>
</dbReference>
<reference evidence="5" key="1">
    <citation type="submission" date="2010-06" db="EMBL/GenBank/DDBJ databases">
        <authorList>
            <person name="Won E.-J."/>
            <person name="Rhee J.-S."/>
            <person name="Lee J.-S."/>
        </authorList>
    </citation>
    <scope>NUCLEOTIDE SEQUENCE</scope>
    <source>
        <strain evidence="5">Pn_GST04</strain>
    </source>
</reference>
<evidence type="ECO:0000259" key="4">
    <source>
        <dbReference type="PROSITE" id="PS50405"/>
    </source>
</evidence>
<dbReference type="GO" id="GO:0045174">
    <property type="term" value="F:glutathione dehydrogenase (ascorbate) activity"/>
    <property type="evidence" value="ECO:0007669"/>
    <property type="project" value="UniProtKB-UniRule"/>
</dbReference>
<protein>
    <recommendedName>
        <fullName evidence="3">Glutathione S-transferase omega</fullName>
        <shortName evidence="3">GSTO</shortName>
        <ecNumber evidence="3">1.20.4.2</ecNumber>
        <ecNumber evidence="3">1.8.5.1</ecNumber>
        <ecNumber evidence="3">2.5.1.18</ecNumber>
    </recommendedName>
    <alternativeName>
        <fullName evidence="3">Glutathione-dependent dehydroascorbate reductase</fullName>
    </alternativeName>
    <alternativeName>
        <fullName evidence="3">Monomethylarsonic acid reductase</fullName>
    </alternativeName>
</protein>
<dbReference type="PANTHER" id="PTHR43968">
    <property type="match status" value="1"/>
</dbReference>
<evidence type="ECO:0000313" key="5">
    <source>
        <dbReference type="EMBL" id="AEI70675.1"/>
    </source>
</evidence>
<dbReference type="GO" id="GO:0050610">
    <property type="term" value="F:methylarsonate reductase activity"/>
    <property type="evidence" value="ECO:0007669"/>
    <property type="project" value="UniProtKB-UniRule"/>
</dbReference>
<dbReference type="AlphaFoldDB" id="F8RKT9"/>
<dbReference type="InterPro" id="IPR050983">
    <property type="entry name" value="GST_Omega/HSP26"/>
</dbReference>
<dbReference type="GO" id="GO:0004364">
    <property type="term" value="F:glutathione transferase activity"/>
    <property type="evidence" value="ECO:0007669"/>
    <property type="project" value="UniProtKB-UniRule"/>
</dbReference>
<comment type="catalytic activity">
    <reaction evidence="3">
        <text>RX + glutathione = an S-substituted glutathione + a halide anion + H(+)</text>
        <dbReference type="Rhea" id="RHEA:16437"/>
        <dbReference type="ChEBI" id="CHEBI:15378"/>
        <dbReference type="ChEBI" id="CHEBI:16042"/>
        <dbReference type="ChEBI" id="CHEBI:17792"/>
        <dbReference type="ChEBI" id="CHEBI:57925"/>
        <dbReference type="ChEBI" id="CHEBI:90779"/>
        <dbReference type="EC" id="2.5.1.18"/>
    </reaction>
</comment>
<dbReference type="InterPro" id="IPR004046">
    <property type="entry name" value="GST_C"/>
</dbReference>
<dbReference type="InterPro" id="IPR040079">
    <property type="entry name" value="Glutathione_S-Trfase"/>
</dbReference>
<dbReference type="GO" id="GO:0006749">
    <property type="term" value="P:glutathione metabolic process"/>
    <property type="evidence" value="ECO:0007669"/>
    <property type="project" value="UniProtKB-UniRule"/>
</dbReference>
<name>F8RKT9_PERNU</name>
<comment type="function">
    <text evidence="3">Exhibits glutathione-dependent thiol transferase activity. Has high dehydroascorbate reductase activity and may contribute to the recycling of ascorbic acid. Participates in the biotransformation of inorganic arsenic and reduces monomethylarsonic acid (MMA).</text>
</comment>
<evidence type="ECO:0000256" key="2">
    <source>
        <dbReference type="ARBA" id="ARBA00023002"/>
    </source>
</evidence>
<sequence>VPVYEKDGQVLYESGILCDFFEEVYGNGELYPKDPYQKAKAKILMDSATKVTGPYYKLLFGKPDESKKKEAIEDLQKYLKTLEERLENKFFAGSSVGMVDYYLWPHIERMAGLGMAVEADLMPKDKFPKLSAWISEKTTPGVKATMFSDEHHKIFVESVKNGKANFDYGL</sequence>
<organism evidence="5">
    <name type="scientific">Perinereis nuntia</name>
    <name type="common">Polychaete worm</name>
    <name type="synonym">Lycoris nuntia</name>
    <dbReference type="NCBI Taxonomy" id="460893"/>
    <lineage>
        <taxon>Eukaryota</taxon>
        <taxon>Metazoa</taxon>
        <taxon>Spiralia</taxon>
        <taxon>Lophotrochozoa</taxon>
        <taxon>Annelida</taxon>
        <taxon>Polychaeta</taxon>
        <taxon>Errantia</taxon>
        <taxon>Phyllodocida</taxon>
        <taxon>Nereididae</taxon>
        <taxon>Perinereis</taxon>
    </lineage>
</organism>
<comment type="catalytic activity">
    <reaction evidence="3">
        <text>L-dehydroascorbate + 2 glutathione = glutathione disulfide + L-ascorbate</text>
        <dbReference type="Rhea" id="RHEA:24424"/>
        <dbReference type="ChEBI" id="CHEBI:38290"/>
        <dbReference type="ChEBI" id="CHEBI:57925"/>
        <dbReference type="ChEBI" id="CHEBI:58297"/>
        <dbReference type="ChEBI" id="CHEBI:58539"/>
        <dbReference type="EC" id="1.8.5.1"/>
    </reaction>
</comment>
<dbReference type="InterPro" id="IPR005442">
    <property type="entry name" value="GST_omega"/>
</dbReference>
<keyword evidence="3" id="KW-0808">Transferase</keyword>
<dbReference type="Gene3D" id="1.20.1050.10">
    <property type="match status" value="1"/>
</dbReference>
<dbReference type="SFLD" id="SFLDG00358">
    <property type="entry name" value="Main_(cytGST)"/>
    <property type="match status" value="1"/>
</dbReference>
<dbReference type="Pfam" id="PF00043">
    <property type="entry name" value="GST_C"/>
    <property type="match status" value="1"/>
</dbReference>
<evidence type="ECO:0000256" key="3">
    <source>
        <dbReference type="RuleBase" id="RU368071"/>
    </source>
</evidence>
<comment type="similarity">
    <text evidence="1 3">Belongs to the GST superfamily. Omega family.</text>
</comment>
<feature type="non-terminal residue" evidence="5">
    <location>
        <position position="1"/>
    </location>
</feature>
<dbReference type="PRINTS" id="PR01625">
    <property type="entry name" value="GSTRNSFRASEO"/>
</dbReference>
<feature type="domain" description="GST C-terminal" evidence="4">
    <location>
        <begin position="34"/>
        <end position="155"/>
    </location>
</feature>
<dbReference type="EC" id="1.8.5.1" evidence="3"/>
<dbReference type="PANTHER" id="PTHR43968:SF6">
    <property type="entry name" value="GLUTATHIONE S-TRANSFERASE OMEGA"/>
    <property type="match status" value="1"/>
</dbReference>
<dbReference type="FunFam" id="1.20.1050.10:FF:000009">
    <property type="entry name" value="Glutathione S-transferase omega-1"/>
    <property type="match status" value="1"/>
</dbReference>
<dbReference type="GO" id="GO:0005737">
    <property type="term" value="C:cytoplasm"/>
    <property type="evidence" value="ECO:0007669"/>
    <property type="project" value="InterPro"/>
</dbReference>
<dbReference type="EMBL" id="HM625732">
    <property type="protein sequence ID" value="AEI70675.1"/>
    <property type="molecule type" value="mRNA"/>
</dbReference>
<dbReference type="EC" id="1.20.4.2" evidence="3"/>
<dbReference type="SUPFAM" id="SSF47616">
    <property type="entry name" value="GST C-terminal domain-like"/>
    <property type="match status" value="1"/>
</dbReference>
<dbReference type="InterPro" id="IPR010987">
    <property type="entry name" value="Glutathione-S-Trfase_C-like"/>
</dbReference>
<proteinExistence type="evidence at transcript level"/>
<dbReference type="InterPro" id="IPR036249">
    <property type="entry name" value="Thioredoxin-like_sf"/>
</dbReference>
<dbReference type="InterPro" id="IPR036282">
    <property type="entry name" value="Glutathione-S-Trfase_C_sf"/>
</dbReference>
<accession>F8RKT9</accession>
<feature type="non-terminal residue" evidence="5">
    <location>
        <position position="170"/>
    </location>
</feature>
<comment type="catalytic activity">
    <reaction evidence="3">
        <text>methylarsonate + 2 glutathione + H(+) = methylarsonous acid + glutathione disulfide + H2O</text>
        <dbReference type="Rhea" id="RHEA:15969"/>
        <dbReference type="ChEBI" id="CHEBI:15377"/>
        <dbReference type="ChEBI" id="CHEBI:15378"/>
        <dbReference type="ChEBI" id="CHEBI:17826"/>
        <dbReference type="ChEBI" id="CHEBI:33409"/>
        <dbReference type="ChEBI" id="CHEBI:57925"/>
        <dbReference type="ChEBI" id="CHEBI:58297"/>
        <dbReference type="EC" id="1.20.4.2"/>
    </reaction>
</comment>
<dbReference type="SFLD" id="SFLDS00019">
    <property type="entry name" value="Glutathione_Transferase_(cytos"/>
    <property type="match status" value="1"/>
</dbReference>